<evidence type="ECO:0000256" key="4">
    <source>
        <dbReference type="ARBA" id="ARBA00023136"/>
    </source>
</evidence>
<dbReference type="Pfam" id="PF13850">
    <property type="entry name" value="ERGIC_N"/>
    <property type="match status" value="1"/>
</dbReference>
<dbReference type="InterPro" id="IPR045888">
    <property type="entry name" value="Erv"/>
</dbReference>
<dbReference type="AlphaFoldDB" id="A0AB34IX87"/>
<dbReference type="Pfam" id="PF07970">
    <property type="entry name" value="COPIIcoated_ERV"/>
    <property type="match status" value="1"/>
</dbReference>
<evidence type="ECO:0000256" key="2">
    <source>
        <dbReference type="ARBA" id="ARBA00022692"/>
    </source>
</evidence>
<dbReference type="PANTHER" id="PTHR10984">
    <property type="entry name" value="ENDOPLASMIC RETICULUM-GOLGI INTERMEDIATE COMPARTMENT PROTEIN"/>
    <property type="match status" value="1"/>
</dbReference>
<dbReference type="CDD" id="cd02961">
    <property type="entry name" value="PDI_a_family"/>
    <property type="match status" value="1"/>
</dbReference>
<evidence type="ECO:0000256" key="3">
    <source>
        <dbReference type="ARBA" id="ARBA00022989"/>
    </source>
</evidence>
<dbReference type="InterPro" id="IPR012936">
    <property type="entry name" value="Erv_C"/>
</dbReference>
<dbReference type="GO" id="GO:0005783">
    <property type="term" value="C:endoplasmic reticulum"/>
    <property type="evidence" value="ECO:0007669"/>
    <property type="project" value="TreeGrafter"/>
</dbReference>
<dbReference type="InterPro" id="IPR036249">
    <property type="entry name" value="Thioredoxin-like_sf"/>
</dbReference>
<gene>
    <name evidence="7" type="ORF">AB1Y20_007518</name>
</gene>
<name>A0AB34IX87_PRYPA</name>
<feature type="transmembrane region" description="Helical" evidence="5">
    <location>
        <begin position="30"/>
        <end position="53"/>
    </location>
</feature>
<dbReference type="Gene3D" id="3.40.30.10">
    <property type="entry name" value="Glutaredoxin"/>
    <property type="match status" value="1"/>
</dbReference>
<dbReference type="EMBL" id="JBGBPQ010000017">
    <property type="protein sequence ID" value="KAL1507913.1"/>
    <property type="molecule type" value="Genomic_DNA"/>
</dbReference>
<keyword evidence="2 5" id="KW-0812">Transmembrane</keyword>
<dbReference type="InterPro" id="IPR013766">
    <property type="entry name" value="Thioredoxin_domain"/>
</dbReference>
<comment type="subcellular location">
    <subcellularLocation>
        <location evidence="1">Membrane</location>
    </subcellularLocation>
</comment>
<dbReference type="PROSITE" id="PS51352">
    <property type="entry name" value="THIOREDOXIN_2"/>
    <property type="match status" value="1"/>
</dbReference>
<organism evidence="7 8">
    <name type="scientific">Prymnesium parvum</name>
    <name type="common">Toxic golden alga</name>
    <dbReference type="NCBI Taxonomy" id="97485"/>
    <lineage>
        <taxon>Eukaryota</taxon>
        <taxon>Haptista</taxon>
        <taxon>Haptophyta</taxon>
        <taxon>Prymnesiophyceae</taxon>
        <taxon>Prymnesiales</taxon>
        <taxon>Prymnesiaceae</taxon>
        <taxon>Prymnesium</taxon>
    </lineage>
</organism>
<dbReference type="PANTHER" id="PTHR10984:SF37">
    <property type="entry name" value="PROTEIN DISULFIDE-ISOMERASE 5-3"/>
    <property type="match status" value="1"/>
</dbReference>
<dbReference type="GO" id="GO:0030134">
    <property type="term" value="C:COPII-coated ER to Golgi transport vesicle"/>
    <property type="evidence" value="ECO:0007669"/>
    <property type="project" value="TreeGrafter"/>
</dbReference>
<dbReference type="SUPFAM" id="SSF52833">
    <property type="entry name" value="Thioredoxin-like"/>
    <property type="match status" value="1"/>
</dbReference>
<evidence type="ECO:0000256" key="1">
    <source>
        <dbReference type="ARBA" id="ARBA00004370"/>
    </source>
</evidence>
<reference evidence="7 8" key="1">
    <citation type="journal article" date="2024" name="Science">
        <title>Giant polyketide synthase enzymes in the biosynthesis of giant marine polyether toxins.</title>
        <authorList>
            <person name="Fallon T.R."/>
            <person name="Shende V.V."/>
            <person name="Wierzbicki I.H."/>
            <person name="Pendleton A.L."/>
            <person name="Watervoot N.F."/>
            <person name="Auber R.P."/>
            <person name="Gonzalez D.J."/>
            <person name="Wisecaver J.H."/>
            <person name="Moore B.S."/>
        </authorList>
    </citation>
    <scope>NUCLEOTIDE SEQUENCE [LARGE SCALE GENOMIC DNA]</scope>
    <source>
        <strain evidence="7 8">12B1</strain>
    </source>
</reference>
<proteinExistence type="predicted"/>
<dbReference type="InterPro" id="IPR017937">
    <property type="entry name" value="Thioredoxin_CS"/>
</dbReference>
<keyword evidence="4 5" id="KW-0472">Membrane</keyword>
<evidence type="ECO:0000256" key="5">
    <source>
        <dbReference type="SAM" id="Phobius"/>
    </source>
</evidence>
<feature type="domain" description="Thioredoxin" evidence="6">
    <location>
        <begin position="139"/>
        <end position="286"/>
    </location>
</feature>
<dbReference type="PROSITE" id="PS00194">
    <property type="entry name" value="THIOREDOXIN_1"/>
    <property type="match status" value="1"/>
</dbReference>
<dbReference type="Proteomes" id="UP001515480">
    <property type="component" value="Unassembled WGS sequence"/>
</dbReference>
<keyword evidence="3 5" id="KW-1133">Transmembrane helix</keyword>
<feature type="transmembrane region" description="Helical" evidence="5">
    <location>
        <begin position="653"/>
        <end position="676"/>
    </location>
</feature>
<dbReference type="InterPro" id="IPR039542">
    <property type="entry name" value="Erv_N"/>
</dbReference>
<evidence type="ECO:0000313" key="7">
    <source>
        <dbReference type="EMBL" id="KAL1507913.1"/>
    </source>
</evidence>
<dbReference type="GO" id="GO:0016020">
    <property type="term" value="C:membrane"/>
    <property type="evidence" value="ECO:0007669"/>
    <property type="project" value="UniProtKB-SubCell"/>
</dbReference>
<evidence type="ECO:0000259" key="6">
    <source>
        <dbReference type="PROSITE" id="PS51352"/>
    </source>
</evidence>
<evidence type="ECO:0000313" key="8">
    <source>
        <dbReference type="Proteomes" id="UP001515480"/>
    </source>
</evidence>
<accession>A0AB34IX87</accession>
<sequence length="692" mass="77451">MATPYLAALLPAQLSDTRFRRRYPKVHRDLMVSTRIGGGVSLAGLLVMSVLFFTEFSAYLNTRLETTLELDDNTDQKLVISFNFSLPRVPCPVVSVDVQDMLGTRIVNVTRNVFKYHLDSNGVMGAMVGGSVSADGQHSLGMASVPAGSSGFPDLSGAAGGQKAASGPIEVRDDSTPQEYEKTLETYDAVLVNFFAPWCPHCVQFEPIWRAAKSQIEQLEFSDDVTLIMMNCNEHREFCETRQQIDRFPTIRAYANHGADMEIYYGNLDAGAIVDYVTRLIDTRKDHLKPTQTLEFHVNESVQIWWHSGWRDAHVVRRLRTDEEAEEAGGGLDYVVVLDTYEPPDVREASLQLLQFVGGLIQVRSIMTDRLDTLEHEVSAHVLRLKPQHEGEYEVGELVQLRQRIDWIIAKVTDRRPLDDSSANCTALARAGGCPRSLLECKKTCNMSTHPYEYEVAVAMVRKWVTHERLLPTWHIHVAARSHPPAVEGCMVAGQVMANRVPGTLLLRVDGKKHSFNLKSSNLSHTIHHLSFGHSDQRESFDAQAHDLARYGVPWRTLRGRTPLNGREYAPAQTHLSHEHFLKIIRTTFHFLRGTTYAGALQGLGTRVDMYHFTSSSSTHQTQPHSSPAVSITYDLSPMQVVVTEEAESLFRFIVYIFAIIGGGFTVFGIIDNVVFYGDRLLREKAGIGKAA</sequence>
<dbReference type="Pfam" id="PF00085">
    <property type="entry name" value="Thioredoxin"/>
    <property type="match status" value="1"/>
</dbReference>
<keyword evidence="8" id="KW-1185">Reference proteome</keyword>
<comment type="caution">
    <text evidence="7">The sequence shown here is derived from an EMBL/GenBank/DDBJ whole genome shotgun (WGS) entry which is preliminary data.</text>
</comment>
<protein>
    <recommendedName>
        <fullName evidence="6">Thioredoxin domain-containing protein</fullName>
    </recommendedName>
</protein>